<evidence type="ECO:0000313" key="1">
    <source>
        <dbReference type="EMBL" id="KAF6765740.1"/>
    </source>
</evidence>
<dbReference type="EMBL" id="JACGCI010000002">
    <property type="protein sequence ID" value="KAF6765740.1"/>
    <property type="molecule type" value="Genomic_DNA"/>
</dbReference>
<sequence>MRVASFIFDSAPLFTTAVLAATNDVFKLSRTSLHPPPRRSGRLVVVAYAPKEVSNPKGQIFLRDVTQGVIFIDEPLAF</sequence>
<dbReference type="Proteomes" id="UP000521943">
    <property type="component" value="Unassembled WGS sequence"/>
</dbReference>
<gene>
    <name evidence="1" type="ORF">DFP72DRAFT_868394</name>
</gene>
<name>A0A8H6MEK9_9AGAR</name>
<dbReference type="AlphaFoldDB" id="A0A8H6MEK9"/>
<comment type="caution">
    <text evidence="1">The sequence shown here is derived from an EMBL/GenBank/DDBJ whole genome shotgun (WGS) entry which is preliminary data.</text>
</comment>
<organism evidence="1 2">
    <name type="scientific">Ephemerocybe angulata</name>
    <dbReference type="NCBI Taxonomy" id="980116"/>
    <lineage>
        <taxon>Eukaryota</taxon>
        <taxon>Fungi</taxon>
        <taxon>Dikarya</taxon>
        <taxon>Basidiomycota</taxon>
        <taxon>Agaricomycotina</taxon>
        <taxon>Agaricomycetes</taxon>
        <taxon>Agaricomycetidae</taxon>
        <taxon>Agaricales</taxon>
        <taxon>Agaricineae</taxon>
        <taxon>Psathyrellaceae</taxon>
        <taxon>Ephemerocybe</taxon>
    </lineage>
</organism>
<evidence type="ECO:0000313" key="2">
    <source>
        <dbReference type="Proteomes" id="UP000521943"/>
    </source>
</evidence>
<keyword evidence="2" id="KW-1185">Reference proteome</keyword>
<accession>A0A8H6MEK9</accession>
<protein>
    <submittedName>
        <fullName evidence="1">Uncharacterized protein</fullName>
    </submittedName>
</protein>
<reference evidence="1 2" key="1">
    <citation type="submission" date="2020-07" db="EMBL/GenBank/DDBJ databases">
        <title>Comparative genomics of pyrophilous fungi reveals a link between fire events and developmental genes.</title>
        <authorList>
            <consortium name="DOE Joint Genome Institute"/>
            <person name="Steindorff A.S."/>
            <person name="Carver A."/>
            <person name="Calhoun S."/>
            <person name="Stillman K."/>
            <person name="Liu H."/>
            <person name="Lipzen A."/>
            <person name="Pangilinan J."/>
            <person name="Labutti K."/>
            <person name="Bruns T.D."/>
            <person name="Grigoriev I.V."/>
        </authorList>
    </citation>
    <scope>NUCLEOTIDE SEQUENCE [LARGE SCALE GENOMIC DNA]</scope>
    <source>
        <strain evidence="1 2">CBS 144469</strain>
    </source>
</reference>
<proteinExistence type="predicted"/>